<feature type="compositionally biased region" description="Basic and acidic residues" evidence="1">
    <location>
        <begin position="207"/>
        <end position="219"/>
    </location>
</feature>
<organism evidence="2 3">
    <name type="scientific">Diatrype stigma</name>
    <dbReference type="NCBI Taxonomy" id="117547"/>
    <lineage>
        <taxon>Eukaryota</taxon>
        <taxon>Fungi</taxon>
        <taxon>Dikarya</taxon>
        <taxon>Ascomycota</taxon>
        <taxon>Pezizomycotina</taxon>
        <taxon>Sordariomycetes</taxon>
        <taxon>Xylariomycetidae</taxon>
        <taxon>Xylariales</taxon>
        <taxon>Diatrypaceae</taxon>
        <taxon>Diatrype</taxon>
    </lineage>
</organism>
<feature type="region of interest" description="Disordered" evidence="1">
    <location>
        <begin position="197"/>
        <end position="225"/>
    </location>
</feature>
<name>A0AAN9UYC2_9PEZI</name>
<sequence length="590" mass="65404">MTSTTWNLPKVSAGISVSDPVVVVFLTPVSPAERDALFADINNPEDEASWPDRPPVAHSRSLAHIPWMRNFTPTTAQTVYDILRVSGTGDVIFVDEQTMRERAAGALGSVVVANSDGGMGGAAAAAAQKGPTEQGVVPCAARVGIRRAKAIISSVLDSKQPPQSRRTATAGSASPQDDSRETKSLRDVMPDYEACKLDLSGPQAVRAQDRESRPEDEAGRPVFSEESEYVYIPPAHLPVDLGLTYEEPTLVSLVHLEDSEMDQLRSSILEGVARTRHVHGESSLPEHVRIFNWPSDREPGTWSEMHRIFSAIRPPIWEGHGRNSDASALFVDNPEHDDTNPGEVQVLLVHQTRCPDSQLPDTNLQVAKLNKIEFTLDTWHAMFNLPDPSAYGPRFSTNYVSCMRYLPDPDRLVVSGDEAIQCNVFILCPVSEAGTHQIRGQLGRYHEVQLWDVSHLVTTADLGGFIKLLESAEFRRYNDPLSYFVAMDQTTLDSLDSCIIAERATNYYVDEHGRDIGADDLGYGWGRVDYELALDMWVNYSCANMSLKEDLEDRIQYVYWSHISEDEVRSAAFTKEAALTYAKALQVKVN</sequence>
<protein>
    <submittedName>
        <fullName evidence="2">Uncharacterized protein</fullName>
    </submittedName>
</protein>
<reference evidence="2 3" key="1">
    <citation type="submission" date="2024-02" db="EMBL/GenBank/DDBJ databases">
        <title>De novo assembly and annotation of 12 fungi associated with fruit tree decline syndrome in Ontario, Canada.</title>
        <authorList>
            <person name="Sulman M."/>
            <person name="Ellouze W."/>
            <person name="Ilyukhin E."/>
        </authorList>
    </citation>
    <scope>NUCLEOTIDE SEQUENCE [LARGE SCALE GENOMIC DNA]</scope>
    <source>
        <strain evidence="2 3">M11/M66-122</strain>
    </source>
</reference>
<evidence type="ECO:0000313" key="2">
    <source>
        <dbReference type="EMBL" id="KAK7756161.1"/>
    </source>
</evidence>
<evidence type="ECO:0000256" key="1">
    <source>
        <dbReference type="SAM" id="MobiDB-lite"/>
    </source>
</evidence>
<dbReference type="AlphaFoldDB" id="A0AAN9UYC2"/>
<proteinExistence type="predicted"/>
<feature type="region of interest" description="Disordered" evidence="1">
    <location>
        <begin position="154"/>
        <end position="183"/>
    </location>
</feature>
<feature type="compositionally biased region" description="Polar residues" evidence="1">
    <location>
        <begin position="155"/>
        <end position="176"/>
    </location>
</feature>
<accession>A0AAN9UYC2</accession>
<comment type="caution">
    <text evidence="2">The sequence shown here is derived from an EMBL/GenBank/DDBJ whole genome shotgun (WGS) entry which is preliminary data.</text>
</comment>
<keyword evidence="3" id="KW-1185">Reference proteome</keyword>
<evidence type="ECO:0000313" key="3">
    <source>
        <dbReference type="Proteomes" id="UP001320420"/>
    </source>
</evidence>
<gene>
    <name evidence="2" type="ORF">SLS62_001753</name>
</gene>
<dbReference type="Proteomes" id="UP001320420">
    <property type="component" value="Unassembled WGS sequence"/>
</dbReference>
<dbReference type="EMBL" id="JAKJXP020000008">
    <property type="protein sequence ID" value="KAK7756161.1"/>
    <property type="molecule type" value="Genomic_DNA"/>
</dbReference>